<dbReference type="RefSeq" id="WP_238557423.1">
    <property type="nucleotide sequence ID" value="NZ_CP071537.1"/>
</dbReference>
<dbReference type="EMBL" id="UFYD01000001">
    <property type="protein sequence ID" value="STD14559.1"/>
    <property type="molecule type" value="Genomic_DNA"/>
</dbReference>
<feature type="transmembrane region" description="Helical" evidence="1">
    <location>
        <begin position="21"/>
        <end position="47"/>
    </location>
</feature>
<reference evidence="2 3" key="1">
    <citation type="submission" date="2018-06" db="EMBL/GenBank/DDBJ databases">
        <authorList>
            <consortium name="Pathogen Informatics"/>
            <person name="Doyle S."/>
        </authorList>
    </citation>
    <scope>NUCLEOTIDE SEQUENCE [LARGE SCALE GENOMIC DNA]</scope>
    <source>
        <strain evidence="2 3">NCTC10588</strain>
    </source>
</reference>
<evidence type="ECO:0000256" key="1">
    <source>
        <dbReference type="SAM" id="Phobius"/>
    </source>
</evidence>
<dbReference type="AlphaFoldDB" id="A0A7Z7M0Z2"/>
<keyword evidence="1" id="KW-1133">Transmembrane helix</keyword>
<proteinExistence type="predicted"/>
<comment type="caution">
    <text evidence="2">The sequence shown here is derived from an EMBL/GenBank/DDBJ whole genome shotgun (WGS) entry which is preliminary data.</text>
</comment>
<evidence type="ECO:0000313" key="3">
    <source>
        <dbReference type="Proteomes" id="UP000254876"/>
    </source>
</evidence>
<keyword evidence="1" id="KW-0812">Transmembrane</keyword>
<feature type="transmembrane region" description="Helical" evidence="1">
    <location>
        <begin position="59"/>
        <end position="77"/>
    </location>
</feature>
<sequence>MKKSINFQKLAILIMKFSNKELIYLGVLPVFLILGLVLFLYSCWLIYREKNENNKLMLFIISILIPIAGPIFSIYTLKKVKHS</sequence>
<evidence type="ECO:0000313" key="2">
    <source>
        <dbReference type="EMBL" id="STD14559.1"/>
    </source>
</evidence>
<protein>
    <submittedName>
        <fullName evidence="2">Uncharacterized protein</fullName>
    </submittedName>
</protein>
<keyword evidence="1" id="KW-0472">Membrane</keyword>
<organism evidence="2 3">
    <name type="scientific">Elizabethkingia anophelis</name>
    <dbReference type="NCBI Taxonomy" id="1117645"/>
    <lineage>
        <taxon>Bacteria</taxon>
        <taxon>Pseudomonadati</taxon>
        <taxon>Bacteroidota</taxon>
        <taxon>Flavobacteriia</taxon>
        <taxon>Flavobacteriales</taxon>
        <taxon>Weeksellaceae</taxon>
        <taxon>Elizabethkingia</taxon>
    </lineage>
</organism>
<name>A0A7Z7M0Z2_9FLAO</name>
<dbReference type="Proteomes" id="UP000254876">
    <property type="component" value="Unassembled WGS sequence"/>
</dbReference>
<gene>
    <name evidence="2" type="ORF">NCTC10588_03972</name>
</gene>
<accession>A0A7Z7M0Z2</accession>